<dbReference type="EMBL" id="MU006289">
    <property type="protein sequence ID" value="KAF2855963.1"/>
    <property type="molecule type" value="Genomic_DNA"/>
</dbReference>
<organism evidence="4 5">
    <name type="scientific">Plenodomus tracheiphilus IPT5</name>
    <dbReference type="NCBI Taxonomy" id="1408161"/>
    <lineage>
        <taxon>Eukaryota</taxon>
        <taxon>Fungi</taxon>
        <taxon>Dikarya</taxon>
        <taxon>Ascomycota</taxon>
        <taxon>Pezizomycotina</taxon>
        <taxon>Dothideomycetes</taxon>
        <taxon>Pleosporomycetidae</taxon>
        <taxon>Pleosporales</taxon>
        <taxon>Pleosporineae</taxon>
        <taxon>Leptosphaeriaceae</taxon>
        <taxon>Plenodomus</taxon>
    </lineage>
</organism>
<gene>
    <name evidence="4" type="ORF">T440DRAFT_503667</name>
</gene>
<dbReference type="InterPro" id="IPR016024">
    <property type="entry name" value="ARM-type_fold"/>
</dbReference>
<feature type="region of interest" description="Disordered" evidence="2">
    <location>
        <begin position="1066"/>
        <end position="1087"/>
    </location>
</feature>
<accession>A0A6A7BKQ2</accession>
<evidence type="ECO:0000259" key="3">
    <source>
        <dbReference type="Pfam" id="PF10363"/>
    </source>
</evidence>
<dbReference type="InterPro" id="IPR039600">
    <property type="entry name" value="TANGO6/Rtp1"/>
</dbReference>
<dbReference type="SUPFAM" id="SSF48371">
    <property type="entry name" value="ARM repeat"/>
    <property type="match status" value="1"/>
</dbReference>
<dbReference type="PANTHER" id="PTHR20959:SF1">
    <property type="entry name" value="TRANSPORT AND GOLGI ORGANIZATION PROTEIN 6 HOMOLOG"/>
    <property type="match status" value="1"/>
</dbReference>
<reference evidence="4" key="1">
    <citation type="submission" date="2020-01" db="EMBL/GenBank/DDBJ databases">
        <authorList>
            <consortium name="DOE Joint Genome Institute"/>
            <person name="Haridas S."/>
            <person name="Albert R."/>
            <person name="Binder M."/>
            <person name="Bloem J."/>
            <person name="Labutti K."/>
            <person name="Salamov A."/>
            <person name="Andreopoulos B."/>
            <person name="Baker S.E."/>
            <person name="Barry K."/>
            <person name="Bills G."/>
            <person name="Bluhm B.H."/>
            <person name="Cannon C."/>
            <person name="Castanera R."/>
            <person name="Culley D.E."/>
            <person name="Daum C."/>
            <person name="Ezra D."/>
            <person name="Gonzalez J.B."/>
            <person name="Henrissat B."/>
            <person name="Kuo A."/>
            <person name="Liang C."/>
            <person name="Lipzen A."/>
            <person name="Lutzoni F."/>
            <person name="Magnuson J."/>
            <person name="Mondo S."/>
            <person name="Nolan M."/>
            <person name="Ohm R."/>
            <person name="Pangilinan J."/>
            <person name="Park H.-J."/>
            <person name="Ramirez L."/>
            <person name="Alfaro M."/>
            <person name="Sun H."/>
            <person name="Tritt A."/>
            <person name="Yoshinaga Y."/>
            <person name="Zwiers L.-H."/>
            <person name="Turgeon B.G."/>
            <person name="Goodwin S.B."/>
            <person name="Spatafora J.W."/>
            <person name="Crous P.W."/>
            <person name="Grigoriev I.V."/>
        </authorList>
    </citation>
    <scope>NUCLEOTIDE SEQUENCE</scope>
    <source>
        <strain evidence="4">IPT5</strain>
    </source>
</reference>
<dbReference type="InterPro" id="IPR019451">
    <property type="entry name" value="Rtp1_C1"/>
</dbReference>
<evidence type="ECO:0000313" key="4">
    <source>
        <dbReference type="EMBL" id="KAF2855963.1"/>
    </source>
</evidence>
<evidence type="ECO:0000256" key="1">
    <source>
        <dbReference type="ARBA" id="ARBA00005724"/>
    </source>
</evidence>
<dbReference type="PANTHER" id="PTHR20959">
    <property type="entry name" value="TRANSPORT AND GOLGI ORGANIZATION PROTEIN 6 FAMILY MEMBER"/>
    <property type="match status" value="1"/>
</dbReference>
<proteinExistence type="inferred from homology"/>
<name>A0A6A7BKQ2_9PLEO</name>
<feature type="region of interest" description="Disordered" evidence="2">
    <location>
        <begin position="881"/>
        <end position="900"/>
    </location>
</feature>
<sequence length="1087" mass="118726">MNVTKEAVDAAANLLGPYLQSDRTQHARSDLKAGELVKRALYHLQAINAADLTADANAPYDASLAGVVYGLLDMVTLLGIIPNLSPGVAFSQRPKSVLFATFASESRVQEDGKLLPQVIQTVLPILEQEGSGIQPLISQRVLPDIVTALAELSHSPTMNLDTRSRYLGDFQRIVWETPTSRLLPILITLLQQPLPPWLKPIVAHELSIVPLRAQGVRHIVEFLSLSSLSKNSQVPQDASGPQSQIPIPIEAISQASRLLALPPTGTSQDEWLRKLTPQLLGLLDGAAGKELIRAAGQIIADGILSKKTTGAPGTVGWDLFAMPILQTIYPKEAGSKDVHGQHRDEVLVQDVDLEVALRRLCAICTSSSHAGLLRRVVGPLLLPLWALLNFAKATTLLDKQWTALPDAILSHYVTATCDVKHIDKIAMNLFWDGDAPWAFGSGSHGGVEIRRRSEDTSGFDAMNNILSRIGDMDARTELLTSLLANANVSDETAGTIFLQVTKRWLSPAKKGTPSLTDESDGDILTPLIDAKLSESLASKFKDKLARSPRHIIELMSQLIQNAVNGYKSRVNAAPRSISSSRAMFENIVSREDTAIVGGTSTGTGEPIEDDLVSYALSVLHTLVSSSGFKQSAETTSSLHAIIPSLIFLGQDHKELDISPLIRNSASALFHLMSPPSSFTTRSSTPPSDALREHRATLKEAQSDLTSPDPPNRAWALKTMYNLIRSPTAFPVIDVPSLTHTLLSVSLADPESYVHTAAAPVILELAIRAPDLVVKIISETFIDVDEVSLKLGRGKQTEEKKRALQESLDFRLRTGEVLNTIVLADDFWSSSHGDRSSRYTAVRRIVEACLSLASRRGQRQQTQSTRRQISDASLRLQKDTESAWNGPIPNVLEPEGRDPKDQEELDALSNMLREWENTGLEEDVRIRTSALSVLSVVLHHRFELLRQAMVDASLQMVLTMLVMETSEVTAMLRRSGALVLLGLLHGLYASLEQGWGGVANISMTQQREMERVVRWMCSEDVDALVRDHAVSVVEGLETLSMRRLHKMRDAGSRLGPNLELEGGLRGLGVTPGGGENAQSRRMVVEEVE</sequence>
<evidence type="ECO:0000256" key="2">
    <source>
        <dbReference type="SAM" id="MobiDB-lite"/>
    </source>
</evidence>
<dbReference type="OrthoDB" id="39591at2759"/>
<dbReference type="GO" id="GO:0009306">
    <property type="term" value="P:protein secretion"/>
    <property type="evidence" value="ECO:0007669"/>
    <property type="project" value="TreeGrafter"/>
</dbReference>
<dbReference type="AlphaFoldDB" id="A0A6A7BKQ2"/>
<evidence type="ECO:0000313" key="5">
    <source>
        <dbReference type="Proteomes" id="UP000799423"/>
    </source>
</evidence>
<dbReference type="Proteomes" id="UP000799423">
    <property type="component" value="Unassembled WGS sequence"/>
</dbReference>
<dbReference type="Pfam" id="PF10363">
    <property type="entry name" value="RTP1_C1"/>
    <property type="match status" value="1"/>
</dbReference>
<keyword evidence="5" id="KW-1185">Reference proteome</keyword>
<comment type="similarity">
    <text evidence="1">Belongs to the Tango6 family.</text>
</comment>
<feature type="domain" description="RNA polymerase II assembly factor Rtp1 C-terminal" evidence="3">
    <location>
        <begin position="697"/>
        <end position="821"/>
    </location>
</feature>
<protein>
    <recommendedName>
        <fullName evidence="3">RNA polymerase II assembly factor Rtp1 C-terminal domain-containing protein</fullName>
    </recommendedName>
</protein>